<dbReference type="InterPro" id="IPR036514">
    <property type="entry name" value="SGNH_hydro_sf"/>
</dbReference>
<dbReference type="GO" id="GO:0004806">
    <property type="term" value="F:triacylglycerol lipase activity"/>
    <property type="evidence" value="ECO:0007669"/>
    <property type="project" value="TreeGrafter"/>
</dbReference>
<feature type="signal peptide" evidence="2">
    <location>
        <begin position="1"/>
        <end position="27"/>
    </location>
</feature>
<dbReference type="SUPFAM" id="SSF52266">
    <property type="entry name" value="SGNH hydrolase"/>
    <property type="match status" value="1"/>
</dbReference>
<keyword evidence="2" id="KW-0732">Signal</keyword>
<dbReference type="PANTHER" id="PTHR37981:SF1">
    <property type="entry name" value="SGNH HYDROLASE-TYPE ESTERASE DOMAIN-CONTAINING PROTEIN"/>
    <property type="match status" value="1"/>
</dbReference>
<feature type="chain" id="PRO_5038904052" evidence="2">
    <location>
        <begin position="28"/>
        <end position="281"/>
    </location>
</feature>
<evidence type="ECO:0000256" key="2">
    <source>
        <dbReference type="SAM" id="SignalP"/>
    </source>
</evidence>
<dbReference type="Pfam" id="PF13472">
    <property type="entry name" value="Lipase_GDSL_2"/>
    <property type="match status" value="1"/>
</dbReference>
<accession>A0A1G8LIP9</accession>
<keyword evidence="4" id="KW-0378">Hydrolase</keyword>
<dbReference type="AlphaFoldDB" id="A0A1G8LIP9"/>
<dbReference type="Proteomes" id="UP000198923">
    <property type="component" value="Unassembled WGS sequence"/>
</dbReference>
<dbReference type="Gene3D" id="3.40.50.1110">
    <property type="entry name" value="SGNH hydrolase"/>
    <property type="match status" value="1"/>
</dbReference>
<sequence length="281" mass="29703">MPGFRARAAATATAALCAAVAAGPAPAGADRRMAYAWTALGDSYTAGAVAAAGEEIERVRDGCSRTRLSYPQVIAERLGSAVALTNVSCANATIRHVAVEEQRPVGHHTPPLSNDPDHPFEPVALQLHAVRPNTDVVTVGIGGGTLGLAELLGSCITLGAKSRGRGAPCKERFDGEIGDRLTTVREHYDEMLTAIHDKAPFAKVITVGYPRLIPEDTRKCAYGNLVGFATITRADLDWLRTDALEALNTAIREVADEQGDVFVDLYTSSRGHSVCDKAGGR</sequence>
<feature type="domain" description="SGNH hydrolase-type esterase" evidence="3">
    <location>
        <begin position="39"/>
        <end position="271"/>
    </location>
</feature>
<proteinExistence type="predicted"/>
<keyword evidence="1" id="KW-1015">Disulfide bond</keyword>
<dbReference type="InterPro" id="IPR037460">
    <property type="entry name" value="SEST-like"/>
</dbReference>
<name>A0A1G8LIP9_9ACTN</name>
<dbReference type="PANTHER" id="PTHR37981">
    <property type="entry name" value="LIPASE 2"/>
    <property type="match status" value="1"/>
</dbReference>
<dbReference type="InterPro" id="IPR013830">
    <property type="entry name" value="SGNH_hydro"/>
</dbReference>
<evidence type="ECO:0000256" key="1">
    <source>
        <dbReference type="PIRSR" id="PIRSR637460-2"/>
    </source>
</evidence>
<evidence type="ECO:0000259" key="3">
    <source>
        <dbReference type="Pfam" id="PF13472"/>
    </source>
</evidence>
<feature type="disulfide bond" evidence="1">
    <location>
        <begin position="63"/>
        <end position="89"/>
    </location>
</feature>
<feature type="non-terminal residue" evidence="4">
    <location>
        <position position="281"/>
    </location>
</feature>
<gene>
    <name evidence="4" type="ORF">SAMN05421505_1691</name>
</gene>
<feature type="disulfide bond" evidence="1">
    <location>
        <begin position="220"/>
        <end position="275"/>
    </location>
</feature>
<evidence type="ECO:0000313" key="5">
    <source>
        <dbReference type="Proteomes" id="UP000198923"/>
    </source>
</evidence>
<organism evidence="4 5">
    <name type="scientific">Sinosporangium album</name>
    <dbReference type="NCBI Taxonomy" id="504805"/>
    <lineage>
        <taxon>Bacteria</taxon>
        <taxon>Bacillati</taxon>
        <taxon>Actinomycetota</taxon>
        <taxon>Actinomycetes</taxon>
        <taxon>Streptosporangiales</taxon>
        <taxon>Streptosporangiaceae</taxon>
        <taxon>Sinosporangium</taxon>
    </lineage>
</organism>
<dbReference type="STRING" id="504805.SAMN05421505_1691"/>
<dbReference type="CDD" id="cd01823">
    <property type="entry name" value="SEST_like"/>
    <property type="match status" value="1"/>
</dbReference>
<feature type="disulfide bond" evidence="1">
    <location>
        <begin position="155"/>
        <end position="169"/>
    </location>
</feature>
<protein>
    <submittedName>
        <fullName evidence="4">GDSL-like Lipase/Acylhydrolase family protein</fullName>
    </submittedName>
</protein>
<dbReference type="RefSeq" id="WP_093176295.1">
    <property type="nucleotide sequence ID" value="NZ_FNCN01000069.1"/>
</dbReference>
<dbReference type="GO" id="GO:0019433">
    <property type="term" value="P:triglyceride catabolic process"/>
    <property type="evidence" value="ECO:0007669"/>
    <property type="project" value="TreeGrafter"/>
</dbReference>
<dbReference type="OrthoDB" id="5503950at2"/>
<dbReference type="EMBL" id="FNCN01000069">
    <property type="protein sequence ID" value="SDI55551.1"/>
    <property type="molecule type" value="Genomic_DNA"/>
</dbReference>
<evidence type="ECO:0000313" key="4">
    <source>
        <dbReference type="EMBL" id="SDI55551.1"/>
    </source>
</evidence>
<keyword evidence="5" id="KW-1185">Reference proteome</keyword>
<reference evidence="4 5" key="1">
    <citation type="submission" date="2016-10" db="EMBL/GenBank/DDBJ databases">
        <authorList>
            <person name="de Groot N.N."/>
        </authorList>
    </citation>
    <scope>NUCLEOTIDE SEQUENCE [LARGE SCALE GENOMIC DNA]</scope>
    <source>
        <strain evidence="4 5">CPCC 201354</strain>
    </source>
</reference>